<organism evidence="1 2">
    <name type="scientific">Hymenobacter rubripertinctus</name>
    <dbReference type="NCBI Taxonomy" id="2029981"/>
    <lineage>
        <taxon>Bacteria</taxon>
        <taxon>Pseudomonadati</taxon>
        <taxon>Bacteroidota</taxon>
        <taxon>Cytophagia</taxon>
        <taxon>Cytophagales</taxon>
        <taxon>Hymenobacteraceae</taxon>
        <taxon>Hymenobacter</taxon>
    </lineage>
</organism>
<accession>A0A418QP09</accession>
<proteinExistence type="predicted"/>
<dbReference type="Proteomes" id="UP000284250">
    <property type="component" value="Unassembled WGS sequence"/>
</dbReference>
<sequence length="220" mass="23989">MLSIGWLSEAQGQSATVPPASPTQVAGSRWALSVDLVPVPASGYHFSAERRLGQSSRQTVVFTPQFYRGPVSTLTSDLAQAATDQVRGFGLGAQHRIYLGRQPTPLAGSYLAYGLSYQHFGMRFQGISWQAELAADGLYYYQSRLRDQTETINRYGASVVVGHQATLPDTPLFLDFFLGVGLRHATSRTTLPSPRFATRPADYGSAGLYLPVGFRLGLRL</sequence>
<dbReference type="AlphaFoldDB" id="A0A418QP09"/>
<name>A0A418QP09_9BACT</name>
<keyword evidence="2" id="KW-1185">Reference proteome</keyword>
<evidence type="ECO:0000313" key="1">
    <source>
        <dbReference type="EMBL" id="RIY06933.1"/>
    </source>
</evidence>
<evidence type="ECO:0008006" key="3">
    <source>
        <dbReference type="Google" id="ProtNLM"/>
    </source>
</evidence>
<reference evidence="1 2" key="1">
    <citation type="submission" date="2019-01" db="EMBL/GenBank/DDBJ databases">
        <title>Hymenobacter humicola sp. nov., isolated from soils in Antarctica.</title>
        <authorList>
            <person name="Sedlacek I."/>
            <person name="Holochova P."/>
            <person name="Kralova S."/>
            <person name="Pantucek R."/>
            <person name="Stankova E."/>
            <person name="Vrbovska V."/>
            <person name="Kristofova L."/>
            <person name="Svec P."/>
            <person name="Busse H.-J."/>
        </authorList>
    </citation>
    <scope>NUCLEOTIDE SEQUENCE [LARGE SCALE GENOMIC DNA]</scope>
    <source>
        <strain evidence="1 2">CCM 8852</strain>
    </source>
</reference>
<dbReference type="EMBL" id="QYCN01000034">
    <property type="protein sequence ID" value="RIY06933.1"/>
    <property type="molecule type" value="Genomic_DNA"/>
</dbReference>
<gene>
    <name evidence="1" type="ORF">D0T11_17585</name>
</gene>
<protein>
    <recommendedName>
        <fullName evidence="3">DUF3575 domain-containing protein</fullName>
    </recommendedName>
</protein>
<comment type="caution">
    <text evidence="1">The sequence shown here is derived from an EMBL/GenBank/DDBJ whole genome shotgun (WGS) entry which is preliminary data.</text>
</comment>
<evidence type="ECO:0000313" key="2">
    <source>
        <dbReference type="Proteomes" id="UP000284250"/>
    </source>
</evidence>